<gene>
    <name evidence="2" type="ORF">DW084_04525</name>
</gene>
<comment type="caution">
    <text evidence="2">The sequence shown here is derived from an EMBL/GenBank/DDBJ whole genome shotgun (WGS) entry which is preliminary data.</text>
</comment>
<accession>A0A415EW25</accession>
<sequence length="77" mass="8897">MPVKVVARAASCCYLLFVTIFSLLVYHLLRHFGVFVPRALSFFSLSLIIEIFINEFLFRAAERRGSYGNHKKNRSIT</sequence>
<keyword evidence="1" id="KW-0812">Transmembrane</keyword>
<dbReference type="EMBL" id="QRMZ01000004">
    <property type="protein sequence ID" value="RHK07512.1"/>
    <property type="molecule type" value="Genomic_DNA"/>
</dbReference>
<dbReference type="Proteomes" id="UP000286288">
    <property type="component" value="Unassembled WGS sequence"/>
</dbReference>
<feature type="transmembrane region" description="Helical" evidence="1">
    <location>
        <begin position="12"/>
        <end position="29"/>
    </location>
</feature>
<protein>
    <submittedName>
        <fullName evidence="2">Uncharacterized protein</fullName>
    </submittedName>
</protein>
<evidence type="ECO:0000313" key="2">
    <source>
        <dbReference type="EMBL" id="RHK07512.1"/>
    </source>
</evidence>
<name>A0A415EW25_ENTCA</name>
<proteinExistence type="predicted"/>
<dbReference type="AlphaFoldDB" id="A0A415EW25"/>
<keyword evidence="1" id="KW-1133">Transmembrane helix</keyword>
<organism evidence="2 3">
    <name type="scientific">Enterococcus casseliflavus</name>
    <name type="common">Enterococcus flavescens</name>
    <dbReference type="NCBI Taxonomy" id="37734"/>
    <lineage>
        <taxon>Bacteria</taxon>
        <taxon>Bacillati</taxon>
        <taxon>Bacillota</taxon>
        <taxon>Bacilli</taxon>
        <taxon>Lactobacillales</taxon>
        <taxon>Enterococcaceae</taxon>
        <taxon>Enterococcus</taxon>
    </lineage>
</organism>
<keyword evidence="1" id="KW-0472">Membrane</keyword>
<evidence type="ECO:0000256" key="1">
    <source>
        <dbReference type="SAM" id="Phobius"/>
    </source>
</evidence>
<evidence type="ECO:0000313" key="3">
    <source>
        <dbReference type="Proteomes" id="UP000286288"/>
    </source>
</evidence>
<feature type="transmembrane region" description="Helical" evidence="1">
    <location>
        <begin position="35"/>
        <end position="57"/>
    </location>
</feature>
<reference evidence="2 3" key="1">
    <citation type="submission" date="2018-08" db="EMBL/GenBank/DDBJ databases">
        <title>A genome reference for cultivated species of the human gut microbiota.</title>
        <authorList>
            <person name="Zou Y."/>
            <person name="Xue W."/>
            <person name="Luo G."/>
        </authorList>
    </citation>
    <scope>NUCLEOTIDE SEQUENCE [LARGE SCALE GENOMIC DNA]</scope>
    <source>
        <strain evidence="2 3">AF48-16</strain>
    </source>
</reference>